<feature type="region of interest" description="Disordered" evidence="1">
    <location>
        <begin position="704"/>
        <end position="734"/>
    </location>
</feature>
<evidence type="ECO:0000313" key="3">
    <source>
        <dbReference type="Proteomes" id="UP000076552"/>
    </source>
</evidence>
<feature type="region of interest" description="Disordered" evidence="1">
    <location>
        <begin position="1070"/>
        <end position="1089"/>
    </location>
</feature>
<feature type="region of interest" description="Disordered" evidence="1">
    <location>
        <begin position="804"/>
        <end position="839"/>
    </location>
</feature>
<keyword evidence="3" id="KW-1185">Reference proteome</keyword>
<feature type="compositionally biased region" description="Low complexity" evidence="1">
    <location>
        <begin position="960"/>
        <end position="976"/>
    </location>
</feature>
<feature type="compositionally biased region" description="Polar residues" evidence="1">
    <location>
        <begin position="996"/>
        <end position="1008"/>
    </location>
</feature>
<feature type="compositionally biased region" description="Low complexity" evidence="1">
    <location>
        <begin position="918"/>
        <end position="934"/>
    </location>
</feature>
<proteinExistence type="predicted"/>
<feature type="compositionally biased region" description="Basic and acidic residues" evidence="1">
    <location>
        <begin position="1"/>
        <end position="12"/>
    </location>
</feature>
<feature type="region of interest" description="Disordered" evidence="1">
    <location>
        <begin position="1126"/>
        <end position="1184"/>
    </location>
</feature>
<feature type="compositionally biased region" description="Polar residues" evidence="1">
    <location>
        <begin position="829"/>
        <end position="839"/>
    </location>
</feature>
<feature type="compositionally biased region" description="Pro residues" evidence="1">
    <location>
        <begin position="1152"/>
        <end position="1172"/>
    </location>
</feature>
<feature type="region of interest" description="Disordered" evidence="1">
    <location>
        <begin position="1337"/>
        <end position="1390"/>
    </location>
</feature>
<feature type="compositionally biased region" description="Basic residues" evidence="1">
    <location>
        <begin position="1374"/>
        <end position="1390"/>
    </location>
</feature>
<feature type="compositionally biased region" description="Low complexity" evidence="1">
    <location>
        <begin position="885"/>
        <end position="901"/>
    </location>
</feature>
<sequence length="1390" mass="151238">MASKSKTKDGNDSRYVSRQPHSKDTPPHTPNPIHQVSSVIHSRIRTSSRGSGESGRSAPFSGLLRRSHPRPAPIEVSQLTHETPPPTGTVESSPPPLPTPLLAGCPGREISGAKSDGRGLTCDFEEPPVLDCPDDLSKTEFHEHPLAHHIELEKGWEKHQLALYGLILPAKVDNGTPTYTWESDPEEQEEADLNMVSMLTEAKTPAKPPTPTERPRTPSNILHKVKSFANFIATSDLEKDMPELPTLKELLDQFGLPPATLIESAPRTFLRPTRSSGSLRPKTPLRTVPSATKLRIKRSTGVDKAQISDPVAPEEMRRVGLDLSQAVVQRKGTADNERISTYATSLRNHSNLISPSMSSNLPFYLLQPQHPTVYFGNNEAPPKFRLAPPRLSPMEYARQYLIAKAKADKEDGGCTVCKPTLIWTWTEGYKEFLLLPRIPKGVQRSFLLDDDKDWKRSDFLKSGFTINNNDAKSRSFTPLPLDLAPSSPLLPARFFGDSHSPTLSTHSRGMSIDSFILDRPLATENKSLHKSAKSPFTGLSASPTNESTGFFVAVHTNSESEFTRSLPFQPTPSSSFRKDPGTKRHHLTAYDRAASATPSQNTFTATLANLRVSEQSPQDTNRTAGVPTNAAVTRLYSAASSQQPITAPSTPANAEEALQSFAAPLAETTNDRHRQSAAVIPMSRPDSALSYRTVIGPNSPILTVERDENNVSPSNADYDGFPPAPVSPLSSSPLSAQTKFVAPPQVTRTLDTHNTLDDAQTQQPIDETFLESISEDEVELADTSSVYSQDSVITVVRHPVAERRHTPLNFMSQARTTGENGQEDLAPRQQESLSSNATRSWARTLQHSPILPPLSYIPNTQSAHPHASSEPLQEYNSNIDRRSRAPSSSISTVSTSITGSIAEQRDRSSTASEASAGSQSLTSVSTSTSRRSQTPIPDSSPLPGRSSTRKHVRSSRIEGSSPKAPSNNSHPSNNISRLPALASVAESPSPSPGICLSTTSPAVNPTDLSRQKPLPRRPDSIQKDAVTKAIESRYTDLPPLQVRRGRAVNSLDYIPASQIYPKPLKISAMKSPSPATTTPPGSRFASGASTDTVVRSASRLIKDVNAEVHREMEEVLSPRTAALVAASKSAEEREDIDTPTHRPLRKLRSLPKPVPWSSPIHPPPNKPLPPIPQNKKKAPSDAPPCTSVDTNYDSGPAISHNPTIAQAPAPPHSSPSVTTFTPDFYDPYPPPKVIWTNGDVTVADFSIPKRAVRPATSMVAFSPYPPTLMDQRQQIRRPESAANLQRLAPAGAPSQARLLGKVVSLAELKQRREAGFSDGSGSDEAIGLTTFLREDISAAPASAKERAEKNGKNDKPEKLEKLEKPDKSNEGSKKKLFGKLFRRNRKDGEK</sequence>
<organism evidence="2 3">
    <name type="scientific">Colletotrichum tofieldiae</name>
    <dbReference type="NCBI Taxonomy" id="708197"/>
    <lineage>
        <taxon>Eukaryota</taxon>
        <taxon>Fungi</taxon>
        <taxon>Dikarya</taxon>
        <taxon>Ascomycota</taxon>
        <taxon>Pezizomycotina</taxon>
        <taxon>Sordariomycetes</taxon>
        <taxon>Hypocreomycetidae</taxon>
        <taxon>Glomerellales</taxon>
        <taxon>Glomerellaceae</taxon>
        <taxon>Colletotrichum</taxon>
        <taxon>Colletotrichum spaethianum species complex</taxon>
    </lineage>
</organism>
<feature type="region of interest" description="Disordered" evidence="1">
    <location>
        <begin position="563"/>
        <end position="583"/>
    </location>
</feature>
<dbReference type="STRING" id="708197.A0A161WNN4"/>
<feature type="compositionally biased region" description="Basic and acidic residues" evidence="1">
    <location>
        <begin position="1343"/>
        <end position="1373"/>
    </location>
</feature>
<feature type="compositionally biased region" description="Polar residues" evidence="1">
    <location>
        <begin position="566"/>
        <end position="575"/>
    </location>
</feature>
<comment type="caution">
    <text evidence="2">The sequence shown here is derived from an EMBL/GenBank/DDBJ whole genome shotgun (WGS) entry which is preliminary data.</text>
</comment>
<dbReference type="EMBL" id="LFIV01000053">
    <property type="protein sequence ID" value="KZL72786.1"/>
    <property type="molecule type" value="Genomic_DNA"/>
</dbReference>
<protein>
    <submittedName>
        <fullName evidence="2">Uncharacterized protein</fullName>
    </submittedName>
</protein>
<feature type="region of interest" description="Disordered" evidence="1">
    <location>
        <begin position="1"/>
        <end position="101"/>
    </location>
</feature>
<feature type="compositionally biased region" description="Polar residues" evidence="1">
    <location>
        <begin position="809"/>
        <end position="820"/>
    </location>
</feature>
<feature type="compositionally biased region" description="Low complexity" evidence="1">
    <location>
        <begin position="45"/>
        <end position="57"/>
    </location>
</feature>
<name>A0A161WNN4_9PEZI</name>
<evidence type="ECO:0000256" key="1">
    <source>
        <dbReference type="SAM" id="MobiDB-lite"/>
    </source>
</evidence>
<feature type="region of interest" description="Disordered" evidence="1">
    <location>
        <begin position="852"/>
        <end position="1024"/>
    </location>
</feature>
<evidence type="ECO:0000313" key="2">
    <source>
        <dbReference type="EMBL" id="KZL72786.1"/>
    </source>
</evidence>
<feature type="compositionally biased region" description="Pro residues" evidence="1">
    <location>
        <begin position="83"/>
        <end position="99"/>
    </location>
</feature>
<reference evidence="2 3" key="1">
    <citation type="submission" date="2015-06" db="EMBL/GenBank/DDBJ databases">
        <title>Survival trade-offs in plant roots during colonization by closely related pathogenic and mutualistic fungi.</title>
        <authorList>
            <person name="Hacquard S."/>
            <person name="Kracher B."/>
            <person name="Hiruma K."/>
            <person name="Weinman A."/>
            <person name="Muench P."/>
            <person name="Garrido Oter R."/>
            <person name="Ver Loren van Themaat E."/>
            <person name="Dallerey J.-F."/>
            <person name="Damm U."/>
            <person name="Henrissat B."/>
            <person name="Lespinet O."/>
            <person name="Thon M."/>
            <person name="Kemen E."/>
            <person name="McHardy A.C."/>
            <person name="Schulze-Lefert P."/>
            <person name="O'Connell R.J."/>
        </authorList>
    </citation>
    <scope>NUCLEOTIDE SEQUENCE [LARGE SCALE GENOMIC DNA]</scope>
    <source>
        <strain evidence="2 3">0861</strain>
    </source>
</reference>
<dbReference type="Proteomes" id="UP000076552">
    <property type="component" value="Unassembled WGS sequence"/>
</dbReference>
<accession>A0A161WNN4</accession>
<feature type="compositionally biased region" description="Low complexity" evidence="1">
    <location>
        <begin position="1071"/>
        <end position="1082"/>
    </location>
</feature>
<gene>
    <name evidence="2" type="ORF">CT0861_11475</name>
</gene>